<evidence type="ECO:0000256" key="5">
    <source>
        <dbReference type="ARBA" id="ARBA00023002"/>
    </source>
</evidence>
<dbReference type="SUPFAM" id="SSF56176">
    <property type="entry name" value="FAD-binding/transporter-associated domain-like"/>
    <property type="match status" value="1"/>
</dbReference>
<evidence type="ECO:0000256" key="3">
    <source>
        <dbReference type="ARBA" id="ARBA00022630"/>
    </source>
</evidence>
<evidence type="ECO:0000259" key="7">
    <source>
        <dbReference type="PROSITE" id="PS51387"/>
    </source>
</evidence>
<name>A0A9W9CLM3_9PLEO</name>
<evidence type="ECO:0000256" key="2">
    <source>
        <dbReference type="ARBA" id="ARBA00005466"/>
    </source>
</evidence>
<organism evidence="8 9">
    <name type="scientific">Neocucurbitaria cava</name>
    <dbReference type="NCBI Taxonomy" id="798079"/>
    <lineage>
        <taxon>Eukaryota</taxon>
        <taxon>Fungi</taxon>
        <taxon>Dikarya</taxon>
        <taxon>Ascomycota</taxon>
        <taxon>Pezizomycotina</taxon>
        <taxon>Dothideomycetes</taxon>
        <taxon>Pleosporomycetidae</taxon>
        <taxon>Pleosporales</taxon>
        <taxon>Pleosporineae</taxon>
        <taxon>Cucurbitariaceae</taxon>
        <taxon>Neocucurbitaria</taxon>
    </lineage>
</organism>
<comment type="caution">
    <text evidence="8">The sequence shown here is derived from an EMBL/GenBank/DDBJ whole genome shotgun (WGS) entry which is preliminary data.</text>
</comment>
<dbReference type="AlphaFoldDB" id="A0A9W9CLM3"/>
<gene>
    <name evidence="8" type="ORF">N0V83_005963</name>
</gene>
<keyword evidence="4" id="KW-0274">FAD</keyword>
<feature type="domain" description="FAD-binding PCMH-type" evidence="7">
    <location>
        <begin position="158"/>
        <end position="295"/>
    </location>
</feature>
<feature type="chain" id="PRO_5040721516" description="FAD-binding PCMH-type domain-containing protein" evidence="6">
    <location>
        <begin position="24"/>
        <end position="599"/>
    </location>
</feature>
<evidence type="ECO:0000313" key="8">
    <source>
        <dbReference type="EMBL" id="KAJ4368881.1"/>
    </source>
</evidence>
<dbReference type="InterPro" id="IPR012951">
    <property type="entry name" value="BBE"/>
</dbReference>
<dbReference type="PANTHER" id="PTHR42973:SF39">
    <property type="entry name" value="FAD-BINDING PCMH-TYPE DOMAIN-CONTAINING PROTEIN"/>
    <property type="match status" value="1"/>
</dbReference>
<dbReference type="InterPro" id="IPR016169">
    <property type="entry name" value="FAD-bd_PCMH_sub2"/>
</dbReference>
<proteinExistence type="inferred from homology"/>
<dbReference type="OrthoDB" id="9983560at2759"/>
<evidence type="ECO:0000256" key="4">
    <source>
        <dbReference type="ARBA" id="ARBA00022827"/>
    </source>
</evidence>
<evidence type="ECO:0000256" key="6">
    <source>
        <dbReference type="SAM" id="SignalP"/>
    </source>
</evidence>
<dbReference type="InterPro" id="IPR036318">
    <property type="entry name" value="FAD-bd_PCMH-like_sf"/>
</dbReference>
<keyword evidence="9" id="KW-1185">Reference proteome</keyword>
<dbReference type="Gene3D" id="3.30.465.10">
    <property type="match status" value="2"/>
</dbReference>
<dbReference type="EMBL" id="JAPEUY010000010">
    <property type="protein sequence ID" value="KAJ4368881.1"/>
    <property type="molecule type" value="Genomic_DNA"/>
</dbReference>
<dbReference type="GO" id="GO:0071949">
    <property type="term" value="F:FAD binding"/>
    <property type="evidence" value="ECO:0007669"/>
    <property type="project" value="InterPro"/>
</dbReference>
<dbReference type="PROSITE" id="PS51387">
    <property type="entry name" value="FAD_PCMH"/>
    <property type="match status" value="1"/>
</dbReference>
<protein>
    <recommendedName>
        <fullName evidence="7">FAD-binding PCMH-type domain-containing protein</fullName>
    </recommendedName>
</protein>
<accession>A0A9W9CLM3</accession>
<dbReference type="Pfam" id="PF08031">
    <property type="entry name" value="BBE"/>
    <property type="match status" value="1"/>
</dbReference>
<dbReference type="InterPro" id="IPR006094">
    <property type="entry name" value="Oxid_FAD_bind_N"/>
</dbReference>
<sequence>MALRHWFWVVFALLSCLCPTASAQPSTSAISPARTTVPEAVAANGPLLESERIQLTDAIVDRIKNDSVASSIADLVAFEHNGTTVKRNFTNCKTFPGDVLWPSQSEWDIFNALLDDGLILTVPVTSPCYDSKWGPKDVAKCNHVVSDFTKYAIHYLGKSTGAGSVAIWTHNIKDIIFLPEYEFEGYSGKAFKVGAGVTLTEIYHAASAHGVTVLGGICPSVGYTGGYLQGGGHTPLSGLHGMGSDAVLAYQVVTADGRYVTASKTFHPDLFWALRGGGPGTYGIVTSAIVKVYPETDVTLSTYVLGNSTDGTQLVSRSDFFKALRVLWESFPTWTDANTYSFFFVFNTNGQLTLDMRNFFAVGHTPESYTALTKRFFDAVKEYGLPFQKPLNNTYYPTFLPAYMDAWGKNNFPLGLATSFPGNRLIPKSMWNNSDNLEVLWKTVVTHVEAGRHFGIYHQAPGNPQNVDNAVSSAWRNAQSFFITKSTNFAENASAEVMAEANREVNKDILQPWRDITPASEGGGSYLNEANVDEPNWKEDLYGDKYARLVEIKRKYDPWSVFYATTAIGSDEWEIRGAPIKGVTTQNGRLCRIGGHERI</sequence>
<dbReference type="Proteomes" id="UP001140560">
    <property type="component" value="Unassembled WGS sequence"/>
</dbReference>
<feature type="signal peptide" evidence="6">
    <location>
        <begin position="1"/>
        <end position="23"/>
    </location>
</feature>
<evidence type="ECO:0000256" key="1">
    <source>
        <dbReference type="ARBA" id="ARBA00001974"/>
    </source>
</evidence>
<dbReference type="PROSITE" id="PS51257">
    <property type="entry name" value="PROKAR_LIPOPROTEIN"/>
    <property type="match status" value="1"/>
</dbReference>
<keyword evidence="3" id="KW-0285">Flavoprotein</keyword>
<dbReference type="InterPro" id="IPR050416">
    <property type="entry name" value="FAD-linked_Oxidoreductase"/>
</dbReference>
<dbReference type="Pfam" id="PF01565">
    <property type="entry name" value="FAD_binding_4"/>
    <property type="match status" value="1"/>
</dbReference>
<reference evidence="8" key="1">
    <citation type="submission" date="2022-10" db="EMBL/GenBank/DDBJ databases">
        <title>Tapping the CABI collections for fungal endophytes: first genome assemblies for Collariella, Neodidymelliopsis, Ascochyta clinopodiicola, Didymella pomorum, Didymosphaeria variabile, Neocosmospora piperis and Neocucurbitaria cava.</title>
        <authorList>
            <person name="Hill R."/>
        </authorList>
    </citation>
    <scope>NUCLEOTIDE SEQUENCE</scope>
    <source>
        <strain evidence="8">IMI 356814</strain>
    </source>
</reference>
<dbReference type="InterPro" id="IPR016166">
    <property type="entry name" value="FAD-bd_PCMH"/>
</dbReference>
<dbReference type="GO" id="GO:0016491">
    <property type="term" value="F:oxidoreductase activity"/>
    <property type="evidence" value="ECO:0007669"/>
    <property type="project" value="UniProtKB-KW"/>
</dbReference>
<comment type="cofactor">
    <cofactor evidence="1">
        <name>FAD</name>
        <dbReference type="ChEBI" id="CHEBI:57692"/>
    </cofactor>
</comment>
<keyword evidence="5" id="KW-0560">Oxidoreductase</keyword>
<comment type="similarity">
    <text evidence="2">Belongs to the oxygen-dependent FAD-linked oxidoreductase family.</text>
</comment>
<keyword evidence="6" id="KW-0732">Signal</keyword>
<evidence type="ECO:0000313" key="9">
    <source>
        <dbReference type="Proteomes" id="UP001140560"/>
    </source>
</evidence>
<dbReference type="PANTHER" id="PTHR42973">
    <property type="entry name" value="BINDING OXIDOREDUCTASE, PUTATIVE (AFU_ORTHOLOGUE AFUA_1G17690)-RELATED"/>
    <property type="match status" value="1"/>
</dbReference>